<dbReference type="STRING" id="1526571.AT746_02345"/>
<dbReference type="InterPro" id="IPR029063">
    <property type="entry name" value="SAM-dependent_MTases_sf"/>
</dbReference>
<evidence type="ECO:0000256" key="5">
    <source>
        <dbReference type="ARBA" id="ARBA00022679"/>
    </source>
</evidence>
<keyword evidence="7" id="KW-0819">tRNA processing</keyword>
<evidence type="ECO:0000256" key="3">
    <source>
        <dbReference type="ARBA" id="ARBA00011977"/>
    </source>
</evidence>
<dbReference type="GO" id="GO:0008176">
    <property type="term" value="F:tRNA (guanine(46)-N7)-methyltransferase activity"/>
    <property type="evidence" value="ECO:0007669"/>
    <property type="project" value="UniProtKB-EC"/>
</dbReference>
<dbReference type="EC" id="2.1.1.33" evidence="3"/>
<dbReference type="SUPFAM" id="SSF53335">
    <property type="entry name" value="S-adenosyl-L-methionine-dependent methyltransferases"/>
    <property type="match status" value="1"/>
</dbReference>
<dbReference type="Pfam" id="PF02390">
    <property type="entry name" value="Methyltransf_4"/>
    <property type="match status" value="1"/>
</dbReference>
<comment type="catalytic activity">
    <reaction evidence="1">
        <text>guanosine(46) in tRNA + S-adenosyl-L-methionine = N(7)-methylguanosine(46) in tRNA + S-adenosyl-L-homocysteine</text>
        <dbReference type="Rhea" id="RHEA:42708"/>
        <dbReference type="Rhea" id="RHEA-COMP:10188"/>
        <dbReference type="Rhea" id="RHEA-COMP:10189"/>
        <dbReference type="ChEBI" id="CHEBI:57856"/>
        <dbReference type="ChEBI" id="CHEBI:59789"/>
        <dbReference type="ChEBI" id="CHEBI:74269"/>
        <dbReference type="ChEBI" id="CHEBI:74480"/>
        <dbReference type="EC" id="2.1.1.33"/>
    </reaction>
</comment>
<protein>
    <recommendedName>
        <fullName evidence="3">tRNA (guanine(46)-N(7))-methyltransferase</fullName>
        <ecNumber evidence="3">2.1.1.33</ecNumber>
    </recommendedName>
</protein>
<dbReference type="PANTHER" id="PTHR23417:SF14">
    <property type="entry name" value="PENTACOTRIPEPTIDE-REPEAT REGION OF PRORP DOMAIN-CONTAINING PROTEIN"/>
    <property type="match status" value="1"/>
</dbReference>
<organism evidence="8 9">
    <name type="scientific">Lacimicrobium alkaliphilum</name>
    <dbReference type="NCBI Taxonomy" id="1526571"/>
    <lineage>
        <taxon>Bacteria</taxon>
        <taxon>Pseudomonadati</taxon>
        <taxon>Pseudomonadota</taxon>
        <taxon>Gammaproteobacteria</taxon>
        <taxon>Alteromonadales</taxon>
        <taxon>Alteromonadaceae</taxon>
        <taxon>Lacimicrobium</taxon>
    </lineage>
</organism>
<keyword evidence="9" id="KW-1185">Reference proteome</keyword>
<evidence type="ECO:0000256" key="2">
    <source>
        <dbReference type="ARBA" id="ARBA00003015"/>
    </source>
</evidence>
<evidence type="ECO:0000256" key="4">
    <source>
        <dbReference type="ARBA" id="ARBA00022603"/>
    </source>
</evidence>
<evidence type="ECO:0000313" key="9">
    <source>
        <dbReference type="Proteomes" id="UP000068447"/>
    </source>
</evidence>
<evidence type="ECO:0000256" key="1">
    <source>
        <dbReference type="ARBA" id="ARBA00000142"/>
    </source>
</evidence>
<dbReference type="PANTHER" id="PTHR23417">
    <property type="entry name" value="3-DEOXY-D-MANNO-OCTULOSONIC-ACID TRANSFERASE/TRNA GUANINE-N 7 - -METHYLTRANSFERASE"/>
    <property type="match status" value="1"/>
</dbReference>
<keyword evidence="4 8" id="KW-0489">Methyltransferase</keyword>
<dbReference type="CDD" id="cd02440">
    <property type="entry name" value="AdoMet_MTases"/>
    <property type="match status" value="1"/>
</dbReference>
<dbReference type="EMBL" id="CP013650">
    <property type="protein sequence ID" value="ALS97231.1"/>
    <property type="molecule type" value="Genomic_DNA"/>
</dbReference>
<evidence type="ECO:0000256" key="6">
    <source>
        <dbReference type="ARBA" id="ARBA00022691"/>
    </source>
</evidence>
<evidence type="ECO:0000256" key="7">
    <source>
        <dbReference type="ARBA" id="ARBA00022694"/>
    </source>
</evidence>
<comment type="function">
    <text evidence="2">Catalyzes the formation of N(7)-methylguanine at position 46 (m7G46) in tRNA.</text>
</comment>
<dbReference type="Gene3D" id="3.40.50.150">
    <property type="entry name" value="Vaccinia Virus protein VP39"/>
    <property type="match status" value="1"/>
</dbReference>
<accession>A0A0U3AT11</accession>
<name>A0A0U3AT11_9ALTE</name>
<dbReference type="GO" id="GO:0043527">
    <property type="term" value="C:tRNA methyltransferase complex"/>
    <property type="evidence" value="ECO:0007669"/>
    <property type="project" value="TreeGrafter"/>
</dbReference>
<reference evidence="8 9" key="1">
    <citation type="submission" date="2015-12" db="EMBL/GenBank/DDBJ databases">
        <title>Complete genome of Lacimicrobium alkaliphilum KCTC 32984.</title>
        <authorList>
            <person name="Kim S.-G."/>
            <person name="Lee Y.-J."/>
        </authorList>
    </citation>
    <scope>NUCLEOTIDE SEQUENCE [LARGE SCALE GENOMIC DNA]</scope>
    <source>
        <strain evidence="8 9">YelD216</strain>
    </source>
</reference>
<dbReference type="KEGG" id="lal:AT746_02345"/>
<evidence type="ECO:0000313" key="8">
    <source>
        <dbReference type="EMBL" id="ALS97231.1"/>
    </source>
</evidence>
<dbReference type="RefSeq" id="WP_062475908.1">
    <property type="nucleotide sequence ID" value="NZ_CP013650.1"/>
</dbReference>
<gene>
    <name evidence="8" type="ORF">AT746_02345</name>
</gene>
<keyword evidence="6" id="KW-0949">S-adenosyl-L-methionine</keyword>
<sequence length="227" mass="25727">MMSANSRVVTSNQTGPHKKLPELVKRHLAMPSRKPFSEHTLAAFEQAQSWLDDWSGPLIMDSCCGVGESTAVIAGLYPEARVIGVDKSALRTEKHQRGYAAEQPNYLVLRADLNDFWRLAHQAGWRLNKHYLLYPNPWPKSVHIKRRWHGGAAFADILKLGGELIVRSNWALYVEEFALALQIAGVEAKPHLYHSEQAMTPFERKYRASGQQSWQLVADLGRRWGSD</sequence>
<dbReference type="Proteomes" id="UP000068447">
    <property type="component" value="Chromosome"/>
</dbReference>
<dbReference type="InterPro" id="IPR003358">
    <property type="entry name" value="tRNA_(Gua-N-7)_MeTrfase_Trmb"/>
</dbReference>
<dbReference type="AlphaFoldDB" id="A0A0U3AT11"/>
<dbReference type="PROSITE" id="PS51625">
    <property type="entry name" value="SAM_MT_TRMB"/>
    <property type="match status" value="1"/>
</dbReference>
<keyword evidence="5 8" id="KW-0808">Transferase</keyword>
<proteinExistence type="predicted"/>